<dbReference type="PANTHER" id="PTHR45992:SF2">
    <property type="entry name" value="EUKARYOTIC ELONGATION FACTOR 2 KINASE"/>
    <property type="match status" value="1"/>
</dbReference>
<feature type="compositionally biased region" description="Basic and acidic residues" evidence="6">
    <location>
        <begin position="135"/>
        <end position="145"/>
    </location>
</feature>
<dbReference type="Proteomes" id="UP001159405">
    <property type="component" value="Unassembled WGS sequence"/>
</dbReference>
<dbReference type="SUPFAM" id="SSF56112">
    <property type="entry name" value="Protein kinase-like (PK-like)"/>
    <property type="match status" value="1"/>
</dbReference>
<accession>A0ABN8NV56</accession>
<evidence type="ECO:0000313" key="8">
    <source>
        <dbReference type="EMBL" id="CAH3122348.1"/>
    </source>
</evidence>
<evidence type="ECO:0000313" key="9">
    <source>
        <dbReference type="Proteomes" id="UP001159405"/>
    </source>
</evidence>
<dbReference type="SMART" id="SM00811">
    <property type="entry name" value="Alpha_kinase"/>
    <property type="match status" value="1"/>
</dbReference>
<feature type="domain" description="Alpha-type protein kinase" evidence="7">
    <location>
        <begin position="217"/>
        <end position="447"/>
    </location>
</feature>
<dbReference type="InterPro" id="IPR051852">
    <property type="entry name" value="Alpha-type_PK"/>
</dbReference>
<evidence type="ECO:0000259" key="7">
    <source>
        <dbReference type="PROSITE" id="PS51158"/>
    </source>
</evidence>
<dbReference type="PANTHER" id="PTHR45992">
    <property type="entry name" value="EUKARYOTIC ELONGATION FACTOR 2 KINASE-RELATED"/>
    <property type="match status" value="1"/>
</dbReference>
<keyword evidence="2" id="KW-0808">Transferase</keyword>
<dbReference type="InterPro" id="IPR011009">
    <property type="entry name" value="Kinase-like_dom_sf"/>
</dbReference>
<feature type="region of interest" description="Disordered" evidence="6">
    <location>
        <begin position="135"/>
        <end position="161"/>
    </location>
</feature>
<protein>
    <recommendedName>
        <fullName evidence="7">Alpha-type protein kinase domain-containing protein</fullName>
    </recommendedName>
</protein>
<keyword evidence="9" id="KW-1185">Reference proteome</keyword>
<evidence type="ECO:0000256" key="3">
    <source>
        <dbReference type="ARBA" id="ARBA00022741"/>
    </source>
</evidence>
<dbReference type="Gene3D" id="3.20.200.10">
    <property type="entry name" value="MHCK/EF2 kinase"/>
    <property type="match status" value="1"/>
</dbReference>
<comment type="caution">
    <text evidence="8">The sequence shown here is derived from an EMBL/GenBank/DDBJ whole genome shotgun (WGS) entry which is preliminary data.</text>
</comment>
<name>A0ABN8NV56_9CNID</name>
<gene>
    <name evidence="8" type="ORF">PLOB_00029349</name>
</gene>
<reference evidence="8 9" key="1">
    <citation type="submission" date="2022-05" db="EMBL/GenBank/DDBJ databases">
        <authorList>
            <consortium name="Genoscope - CEA"/>
            <person name="William W."/>
        </authorList>
    </citation>
    <scope>NUCLEOTIDE SEQUENCE [LARGE SCALE GENOMIC DNA]</scope>
</reference>
<evidence type="ECO:0000256" key="1">
    <source>
        <dbReference type="ARBA" id="ARBA00022527"/>
    </source>
</evidence>
<dbReference type="Gene3D" id="3.30.200.20">
    <property type="entry name" value="Phosphorylase Kinase, domain 1"/>
    <property type="match status" value="1"/>
</dbReference>
<keyword evidence="5" id="KW-0067">ATP-binding</keyword>
<evidence type="ECO:0000256" key="5">
    <source>
        <dbReference type="ARBA" id="ARBA00022840"/>
    </source>
</evidence>
<dbReference type="Pfam" id="PF02816">
    <property type="entry name" value="Alpha_kinase"/>
    <property type="match status" value="1"/>
</dbReference>
<sequence length="448" mass="50346">MAPNSVINMAAGRDKDWRNFQKKMKEKRVAGKEKKAKGKGAAELPDDTITVQRLSAEVTGKLQKYSRIGARVFVSYEFEEYAIENIKSACMKHFGIPEDGILCCDVLAGEQGPSCFSVKQVPDFKVIHARFIERSDGEGEPETKRSRPVARSSPVRAPPPRRVTAGVEIVSTSHPCGIRPEKVSPESRFIPKSLSVVDMLKLGNQIKRTTTAIEIYNFDFQAMAWSASPVLVDFNMEETAFGAGGFREAFKATSKHKEYSYTTWVVKHYLDKSLEDMRSLGQTPEQHTKKSVQLHYLARNFAAQLHTDLEKEDNLILFGDTLAYNKVMLGYIRNRDEYVTVEEFVSGTFDKYINNDGTICGKNKNLTEKAECLAHYSYEKSKKEIMVVDIQGRGVCLFDPEVASSQVESDNEGKLFCAGNLSSHAIDKFVELHKCNSFCQLLDLSVLR</sequence>
<dbReference type="EMBL" id="CALNXK010000037">
    <property type="protein sequence ID" value="CAH3122348.1"/>
    <property type="molecule type" value="Genomic_DNA"/>
</dbReference>
<keyword evidence="1" id="KW-0723">Serine/threonine-protein kinase</keyword>
<organism evidence="8 9">
    <name type="scientific">Porites lobata</name>
    <dbReference type="NCBI Taxonomy" id="104759"/>
    <lineage>
        <taxon>Eukaryota</taxon>
        <taxon>Metazoa</taxon>
        <taxon>Cnidaria</taxon>
        <taxon>Anthozoa</taxon>
        <taxon>Hexacorallia</taxon>
        <taxon>Scleractinia</taxon>
        <taxon>Fungiina</taxon>
        <taxon>Poritidae</taxon>
        <taxon>Porites</taxon>
    </lineage>
</organism>
<evidence type="ECO:0000256" key="6">
    <source>
        <dbReference type="SAM" id="MobiDB-lite"/>
    </source>
</evidence>
<keyword evidence="3" id="KW-0547">Nucleotide-binding</keyword>
<dbReference type="InterPro" id="IPR004166">
    <property type="entry name" value="a-kinase_dom"/>
</dbReference>
<evidence type="ECO:0000256" key="2">
    <source>
        <dbReference type="ARBA" id="ARBA00022679"/>
    </source>
</evidence>
<evidence type="ECO:0000256" key="4">
    <source>
        <dbReference type="ARBA" id="ARBA00022777"/>
    </source>
</evidence>
<keyword evidence="4" id="KW-0418">Kinase</keyword>
<dbReference type="PROSITE" id="PS51158">
    <property type="entry name" value="ALPHA_KINASE"/>
    <property type="match status" value="1"/>
</dbReference>
<dbReference type="CDD" id="cd04515">
    <property type="entry name" value="Alpha_kinase"/>
    <property type="match status" value="1"/>
</dbReference>
<proteinExistence type="predicted"/>